<gene>
    <name evidence="2" type="ORF">Q4I30_000127</name>
</gene>
<dbReference type="AlphaFoldDB" id="A0AAW3B2Q0"/>
<dbReference type="PANTHER" id="PTHR34157">
    <property type="entry name" value="TUZIN"/>
    <property type="match status" value="1"/>
</dbReference>
<comment type="caution">
    <text evidence="2">The sequence shown here is derived from an EMBL/GenBank/DDBJ whole genome shotgun (WGS) entry which is preliminary data.</text>
</comment>
<keyword evidence="3" id="KW-1185">Reference proteome</keyword>
<accession>A0AAW3B2Q0</accession>
<dbReference type="EMBL" id="JBAMZL010000001">
    <property type="protein sequence ID" value="KAL0515694.1"/>
    <property type="molecule type" value="Genomic_DNA"/>
</dbReference>
<reference evidence="2 3" key="1">
    <citation type="submission" date="2024-02" db="EMBL/GenBank/DDBJ databases">
        <title>FIRST GENOME SEQUENCES OF Leishmania (Viannia) shawi, Leishmania (Viannia) lindenbergi AND Leishmania (Viannia) utingensis.</title>
        <authorList>
            <person name="Resadore F."/>
            <person name="Custodio M.G.F."/>
            <person name="Boite M.C."/>
            <person name="Cupolillo E."/>
            <person name="Ferreira G.E.M."/>
        </authorList>
    </citation>
    <scope>NUCLEOTIDE SEQUENCE [LARGE SCALE GENOMIC DNA]</scope>
    <source>
        <strain evidence="2 3">ITUB/BR/1977/M4964</strain>
    </source>
</reference>
<organism evidence="2 3">
    <name type="scientific">Leishmania utingensis</name>
    <dbReference type="NCBI Taxonomy" id="653362"/>
    <lineage>
        <taxon>Eukaryota</taxon>
        <taxon>Discoba</taxon>
        <taxon>Euglenozoa</taxon>
        <taxon>Kinetoplastea</taxon>
        <taxon>Metakinetoplastina</taxon>
        <taxon>Trypanosomatida</taxon>
        <taxon>Trypanosomatidae</taxon>
        <taxon>Leishmaniinae</taxon>
        <taxon>Leishmania</taxon>
    </lineage>
</organism>
<dbReference type="PANTHER" id="PTHR34157:SF2">
    <property type="entry name" value="TUZIN"/>
    <property type="match status" value="1"/>
</dbReference>
<evidence type="ECO:0000313" key="3">
    <source>
        <dbReference type="Proteomes" id="UP001482455"/>
    </source>
</evidence>
<name>A0AAW3B2Q0_9TRYP</name>
<protein>
    <submittedName>
        <fullName evidence="2">Uncharacterized protein</fullName>
    </submittedName>
</protein>
<feature type="region of interest" description="Disordered" evidence="1">
    <location>
        <begin position="1"/>
        <end position="35"/>
    </location>
</feature>
<dbReference type="Proteomes" id="UP001482455">
    <property type="component" value="Unassembled WGS sequence"/>
</dbReference>
<sequence>MAGRRPQRVVSQGPAPASPLGVVQWSSPPPPLSPPHAEPLVAIAGPRAYTMRGRPQRCVGAARDREDACAIHMMGRVPARLSSRTAVTRASAAVGHHALGPATSALLPRLDFHTAPYFSRSPACECIQHRLDALDTEAFLDTVGTSRADLDELLAAAPQRRGVMTRRSRRL</sequence>
<proteinExistence type="predicted"/>
<evidence type="ECO:0000313" key="2">
    <source>
        <dbReference type="EMBL" id="KAL0515694.1"/>
    </source>
</evidence>
<evidence type="ECO:0000256" key="1">
    <source>
        <dbReference type="SAM" id="MobiDB-lite"/>
    </source>
</evidence>